<dbReference type="OrthoDB" id="10477701at2759"/>
<feature type="compositionally biased region" description="Basic and acidic residues" evidence="1">
    <location>
        <begin position="163"/>
        <end position="177"/>
    </location>
</feature>
<evidence type="ECO:0000313" key="3">
    <source>
        <dbReference type="Proteomes" id="UP001140217"/>
    </source>
</evidence>
<dbReference type="Proteomes" id="UP001140217">
    <property type="component" value="Unassembled WGS sequence"/>
</dbReference>
<name>A0A9W8LIC2_9FUNG</name>
<comment type="caution">
    <text evidence="2">The sequence shown here is derived from an EMBL/GenBank/DDBJ whole genome shotgun (WGS) entry which is preliminary data.</text>
</comment>
<accession>A0A9W8LIC2</accession>
<keyword evidence="3" id="KW-1185">Reference proteome</keyword>
<dbReference type="AlphaFoldDB" id="A0A9W8LIC2"/>
<sequence length="187" mass="21360">MSAYRAHDSRALLEHFVMVPRGLVFFYDEQAANASAIPRDLKPALKTARAHGYQCAFIDVRKISELRAQHGIQSMAGVVAFANGKYAMHLERLDPTVVDSIVSQKPCEDPKASAAEHHYGHAKPMPPLPQYQLQKPNEYDTAPQHHFQKPNEYDTAPQYHFQKPNEYDRPRRGDFSHRYTKPLPKLP</sequence>
<proteinExistence type="predicted"/>
<protein>
    <submittedName>
        <fullName evidence="2">Uncharacterized protein</fullName>
    </submittedName>
</protein>
<feature type="region of interest" description="Disordered" evidence="1">
    <location>
        <begin position="104"/>
        <end position="187"/>
    </location>
</feature>
<evidence type="ECO:0000256" key="1">
    <source>
        <dbReference type="SAM" id="MobiDB-lite"/>
    </source>
</evidence>
<feature type="compositionally biased region" description="Basic and acidic residues" evidence="1">
    <location>
        <begin position="106"/>
        <end position="119"/>
    </location>
</feature>
<reference evidence="2" key="1">
    <citation type="submission" date="2022-07" db="EMBL/GenBank/DDBJ databases">
        <title>Phylogenomic reconstructions and comparative analyses of Kickxellomycotina fungi.</title>
        <authorList>
            <person name="Reynolds N.K."/>
            <person name="Stajich J.E."/>
            <person name="Barry K."/>
            <person name="Grigoriev I.V."/>
            <person name="Crous P."/>
            <person name="Smith M.E."/>
        </authorList>
    </citation>
    <scope>NUCLEOTIDE SEQUENCE</scope>
    <source>
        <strain evidence="2">NBRC 105414</strain>
    </source>
</reference>
<organism evidence="2 3">
    <name type="scientific">Coemansia javaensis</name>
    <dbReference type="NCBI Taxonomy" id="2761396"/>
    <lineage>
        <taxon>Eukaryota</taxon>
        <taxon>Fungi</taxon>
        <taxon>Fungi incertae sedis</taxon>
        <taxon>Zoopagomycota</taxon>
        <taxon>Kickxellomycotina</taxon>
        <taxon>Kickxellomycetes</taxon>
        <taxon>Kickxellales</taxon>
        <taxon>Kickxellaceae</taxon>
        <taxon>Coemansia</taxon>
    </lineage>
</organism>
<gene>
    <name evidence="2" type="ORF">H4R18_003025</name>
</gene>
<dbReference type="EMBL" id="JANBUL010000112">
    <property type="protein sequence ID" value="KAJ2781206.1"/>
    <property type="molecule type" value="Genomic_DNA"/>
</dbReference>
<evidence type="ECO:0000313" key="2">
    <source>
        <dbReference type="EMBL" id="KAJ2781206.1"/>
    </source>
</evidence>